<protein>
    <recommendedName>
        <fullName evidence="5">UDP-glucuronosyltransferase</fullName>
        <ecNumber evidence="5">2.4.1.17</ecNumber>
    </recommendedName>
</protein>
<comment type="subcellular location">
    <subcellularLocation>
        <location evidence="5">Membrane</location>
        <topology evidence="5">Single-pass membrane protein</topology>
    </subcellularLocation>
</comment>
<dbReference type="InterPro" id="IPR002213">
    <property type="entry name" value="UDP_glucos_trans"/>
</dbReference>
<keyword evidence="5" id="KW-1133">Transmembrane helix</keyword>
<dbReference type="GO" id="GO:0016020">
    <property type="term" value="C:membrane"/>
    <property type="evidence" value="ECO:0007669"/>
    <property type="project" value="UniProtKB-SubCell"/>
</dbReference>
<dbReference type="InterPro" id="IPR035595">
    <property type="entry name" value="UDP_glycos_trans_CS"/>
</dbReference>
<name>A0A9P0BWG3_CHRIL</name>
<dbReference type="GO" id="GO:0015020">
    <property type="term" value="F:glucuronosyltransferase activity"/>
    <property type="evidence" value="ECO:0007669"/>
    <property type="project" value="UniProtKB-EC"/>
</dbReference>
<organism evidence="6 7">
    <name type="scientific">Chrysodeixis includens</name>
    <name type="common">Soybean looper</name>
    <name type="synonym">Pseudoplusia includens</name>
    <dbReference type="NCBI Taxonomy" id="689277"/>
    <lineage>
        <taxon>Eukaryota</taxon>
        <taxon>Metazoa</taxon>
        <taxon>Ecdysozoa</taxon>
        <taxon>Arthropoda</taxon>
        <taxon>Hexapoda</taxon>
        <taxon>Insecta</taxon>
        <taxon>Pterygota</taxon>
        <taxon>Neoptera</taxon>
        <taxon>Endopterygota</taxon>
        <taxon>Lepidoptera</taxon>
        <taxon>Glossata</taxon>
        <taxon>Ditrysia</taxon>
        <taxon>Noctuoidea</taxon>
        <taxon>Noctuidae</taxon>
        <taxon>Plusiinae</taxon>
        <taxon>Chrysodeixis</taxon>
    </lineage>
</organism>
<evidence type="ECO:0000313" key="6">
    <source>
        <dbReference type="EMBL" id="CAH0599554.1"/>
    </source>
</evidence>
<dbReference type="Pfam" id="PF00201">
    <property type="entry name" value="UDPGT"/>
    <property type="match status" value="1"/>
</dbReference>
<gene>
    <name evidence="6" type="ORF">CINC_LOCUS8831</name>
</gene>
<comment type="similarity">
    <text evidence="1 4">Belongs to the UDP-glycosyltransferase family.</text>
</comment>
<dbReference type="EMBL" id="LR824031">
    <property type="protein sequence ID" value="CAH0599554.1"/>
    <property type="molecule type" value="Genomic_DNA"/>
</dbReference>
<dbReference type="PROSITE" id="PS00375">
    <property type="entry name" value="UDPGT"/>
    <property type="match status" value="1"/>
</dbReference>
<feature type="signal peptide" evidence="5">
    <location>
        <begin position="1"/>
        <end position="16"/>
    </location>
</feature>
<evidence type="ECO:0000256" key="2">
    <source>
        <dbReference type="ARBA" id="ARBA00022676"/>
    </source>
</evidence>
<keyword evidence="3 4" id="KW-0808">Transferase</keyword>
<accession>A0A9P0BWG3</accession>
<dbReference type="CDD" id="cd03784">
    <property type="entry name" value="GT1_Gtf-like"/>
    <property type="match status" value="1"/>
</dbReference>
<reference evidence="6" key="1">
    <citation type="submission" date="2021-12" db="EMBL/GenBank/DDBJ databases">
        <authorList>
            <person name="King R."/>
        </authorList>
    </citation>
    <scope>NUCLEOTIDE SEQUENCE</scope>
</reference>
<keyword evidence="5" id="KW-0472">Membrane</keyword>
<evidence type="ECO:0000256" key="3">
    <source>
        <dbReference type="ARBA" id="ARBA00022679"/>
    </source>
</evidence>
<feature type="transmembrane region" description="Helical" evidence="5">
    <location>
        <begin position="472"/>
        <end position="491"/>
    </location>
</feature>
<dbReference type="OrthoDB" id="5835829at2759"/>
<evidence type="ECO:0000256" key="4">
    <source>
        <dbReference type="RuleBase" id="RU003718"/>
    </source>
</evidence>
<dbReference type="InterPro" id="IPR050271">
    <property type="entry name" value="UDP-glycosyltransferase"/>
</dbReference>
<sequence>MKLCILLLAVVSCAHAYHILVWAPLPSHSHNTLGKGIVDALLKAGHEITWVTGFPEKVGKNPPKTLHIIDASITREYVSDMNMLTNEKMDIGFIKQFARNVTMAGLEVPALKEALIKTQFDAVVTEAFFCDVHAGVAAVQQVPWILFNGVQLSPFLEAQVDDVRSIATVPLMFNDSPMPMGFLNRAVNVFIYTAIAVRQIWSRHEDVALYESTFAPIAAARGVALPPFEDAHHNVSILLVNAHESLTPAFSTPPNVINIAGYHFDENPAPLPKDLQDLLDSAKNGFVYFSMGSVVKSAMLPEQTRLALIKIFSKLPYTVLWKFEEPISGLPKNVHVRPWLPQPSVLAHPNIKLFITHGGQLSALEAVHAGVPMLAVPVFGDQPSNAERAVRGGYARRVDFHVNMAEDFEAALKDLLSTDKYYKRVKELSKLFRARAVAPSHLIKHYVELAIETKGAYHLRSIALKYKWYERWMLDVLLAFIIAVTAVSLLTKFAVNTLLSKLTGNKKTSFNNKQKAKKRN</sequence>
<evidence type="ECO:0000313" key="7">
    <source>
        <dbReference type="Proteomes" id="UP001154114"/>
    </source>
</evidence>
<proteinExistence type="inferred from homology"/>
<dbReference type="AlphaFoldDB" id="A0A9P0BWG3"/>
<keyword evidence="2 4" id="KW-0328">Glycosyltransferase</keyword>
<dbReference type="Proteomes" id="UP001154114">
    <property type="component" value="Chromosome 28"/>
</dbReference>
<evidence type="ECO:0000256" key="5">
    <source>
        <dbReference type="RuleBase" id="RU362059"/>
    </source>
</evidence>
<dbReference type="Gene3D" id="3.40.50.2000">
    <property type="entry name" value="Glycogen Phosphorylase B"/>
    <property type="match status" value="2"/>
</dbReference>
<keyword evidence="5" id="KW-0732">Signal</keyword>
<dbReference type="PANTHER" id="PTHR48043">
    <property type="entry name" value="EG:EG0003.4 PROTEIN-RELATED"/>
    <property type="match status" value="1"/>
</dbReference>
<dbReference type="EC" id="2.4.1.17" evidence="5"/>
<dbReference type="SUPFAM" id="SSF53756">
    <property type="entry name" value="UDP-Glycosyltransferase/glycogen phosphorylase"/>
    <property type="match status" value="1"/>
</dbReference>
<evidence type="ECO:0000256" key="1">
    <source>
        <dbReference type="ARBA" id="ARBA00009995"/>
    </source>
</evidence>
<dbReference type="FunFam" id="3.40.50.2000:FF:000021">
    <property type="entry name" value="UDP-glucuronosyltransferase"/>
    <property type="match status" value="1"/>
</dbReference>
<feature type="chain" id="PRO_5040528195" description="UDP-glucuronosyltransferase" evidence="5">
    <location>
        <begin position="17"/>
        <end position="520"/>
    </location>
</feature>
<dbReference type="PANTHER" id="PTHR48043:SF159">
    <property type="entry name" value="EG:EG0003.4 PROTEIN-RELATED"/>
    <property type="match status" value="1"/>
</dbReference>
<keyword evidence="7" id="KW-1185">Reference proteome</keyword>
<keyword evidence="5" id="KW-0812">Transmembrane</keyword>
<comment type="catalytic activity">
    <reaction evidence="5">
        <text>glucuronate acceptor + UDP-alpha-D-glucuronate = acceptor beta-D-glucuronoside + UDP + H(+)</text>
        <dbReference type="Rhea" id="RHEA:21032"/>
        <dbReference type="ChEBI" id="CHEBI:15378"/>
        <dbReference type="ChEBI" id="CHEBI:58052"/>
        <dbReference type="ChEBI" id="CHEBI:58223"/>
        <dbReference type="ChEBI" id="CHEBI:132367"/>
        <dbReference type="ChEBI" id="CHEBI:132368"/>
        <dbReference type="EC" id="2.4.1.17"/>
    </reaction>
</comment>